<feature type="region of interest" description="Disordered" evidence="3">
    <location>
        <begin position="337"/>
        <end position="363"/>
    </location>
</feature>
<evidence type="ECO:0000313" key="5">
    <source>
        <dbReference type="EMBL" id="MBB2931898.1"/>
    </source>
</evidence>
<dbReference type="Proteomes" id="UP000533533">
    <property type="component" value="Unassembled WGS sequence"/>
</dbReference>
<accession>A0A2U1A0K8</accession>
<keyword evidence="8" id="KW-1185">Reference proteome</keyword>
<dbReference type="EMBL" id="QJSQ01000009">
    <property type="protein sequence ID" value="PYE22804.1"/>
    <property type="molecule type" value="Genomic_DNA"/>
</dbReference>
<keyword evidence="6" id="KW-0966">Cell projection</keyword>
<dbReference type="PANTHER" id="PTHR43384:SF6">
    <property type="entry name" value="SEPTUM SITE-DETERMINING PROTEIN MIND HOMOLOG, CHLOROPLASTIC"/>
    <property type="match status" value="1"/>
</dbReference>
<evidence type="ECO:0000256" key="3">
    <source>
        <dbReference type="SAM" id="MobiDB-lite"/>
    </source>
</evidence>
<dbReference type="Gene3D" id="3.40.50.300">
    <property type="entry name" value="P-loop containing nucleotide triphosphate hydrolases"/>
    <property type="match status" value="1"/>
</dbReference>
<feature type="domain" description="CobQ/CobB/MinD/ParA nucleotide binding" evidence="4">
    <location>
        <begin position="24"/>
        <end position="165"/>
    </location>
</feature>
<evidence type="ECO:0000256" key="2">
    <source>
        <dbReference type="ARBA" id="ARBA00022840"/>
    </source>
</evidence>
<evidence type="ECO:0000259" key="4">
    <source>
        <dbReference type="Pfam" id="PF01656"/>
    </source>
</evidence>
<dbReference type="GO" id="GO:0005829">
    <property type="term" value="C:cytosol"/>
    <property type="evidence" value="ECO:0007669"/>
    <property type="project" value="TreeGrafter"/>
</dbReference>
<feature type="region of interest" description="Disordered" evidence="3">
    <location>
        <begin position="276"/>
        <end position="299"/>
    </location>
</feature>
<keyword evidence="1" id="KW-0547">Nucleotide-binding</keyword>
<dbReference type="InterPro" id="IPR002586">
    <property type="entry name" value="CobQ/CobB/MinD/ParA_Nub-bd_dom"/>
</dbReference>
<keyword evidence="2" id="KW-0067">ATP-binding</keyword>
<dbReference type="EMBL" id="JACHVZ010000022">
    <property type="protein sequence ID" value="MBB2931898.1"/>
    <property type="molecule type" value="Genomic_DNA"/>
</dbReference>
<evidence type="ECO:0000313" key="8">
    <source>
        <dbReference type="Proteomes" id="UP000533533"/>
    </source>
</evidence>
<dbReference type="InterPro" id="IPR027417">
    <property type="entry name" value="P-loop_NTPase"/>
</dbReference>
<comment type="caution">
    <text evidence="6">The sequence shown here is derived from an EMBL/GenBank/DDBJ whole genome shotgun (WGS) entry which is preliminary data.</text>
</comment>
<dbReference type="AlphaFoldDB" id="A0A2U1A0K8"/>
<keyword evidence="6" id="KW-0282">Flagellum</keyword>
<dbReference type="PANTHER" id="PTHR43384">
    <property type="entry name" value="SEPTUM SITE-DETERMINING PROTEIN MIND HOMOLOG, CHLOROPLASTIC-RELATED"/>
    <property type="match status" value="1"/>
</dbReference>
<evidence type="ECO:0000313" key="7">
    <source>
        <dbReference type="Proteomes" id="UP000247772"/>
    </source>
</evidence>
<protein>
    <submittedName>
        <fullName evidence="6">Flagellar biosynthesis protein FlhG</fullName>
    </submittedName>
</protein>
<dbReference type="SUPFAM" id="SSF52540">
    <property type="entry name" value="P-loop containing nucleoside triphosphate hydrolases"/>
    <property type="match status" value="1"/>
</dbReference>
<feature type="compositionally biased region" description="Polar residues" evidence="3">
    <location>
        <begin position="353"/>
        <end position="363"/>
    </location>
</feature>
<dbReference type="GO" id="GO:0016887">
    <property type="term" value="F:ATP hydrolysis activity"/>
    <property type="evidence" value="ECO:0007669"/>
    <property type="project" value="TreeGrafter"/>
</dbReference>
<dbReference type="InterPro" id="IPR050625">
    <property type="entry name" value="ParA/MinD_ATPase"/>
</dbReference>
<keyword evidence="6" id="KW-0969">Cilium</keyword>
<dbReference type="Pfam" id="PF01656">
    <property type="entry name" value="CbiA"/>
    <property type="match status" value="1"/>
</dbReference>
<dbReference type="GO" id="GO:0051782">
    <property type="term" value="P:negative regulation of cell division"/>
    <property type="evidence" value="ECO:0007669"/>
    <property type="project" value="TreeGrafter"/>
</dbReference>
<organism evidence="6 7">
    <name type="scientific">Paraburkholderia silvatlantica</name>
    <dbReference type="NCBI Taxonomy" id="321895"/>
    <lineage>
        <taxon>Bacteria</taxon>
        <taxon>Pseudomonadati</taxon>
        <taxon>Pseudomonadota</taxon>
        <taxon>Betaproteobacteria</taxon>
        <taxon>Burkholderiales</taxon>
        <taxon>Burkholderiaceae</taxon>
        <taxon>Paraburkholderia</taxon>
    </lineage>
</organism>
<gene>
    <name evidence="6" type="ORF">C7410_109100</name>
    <name evidence="5" type="ORF">FHX59_006371</name>
</gene>
<evidence type="ECO:0000313" key="6">
    <source>
        <dbReference type="EMBL" id="PYE22804.1"/>
    </source>
</evidence>
<reference evidence="6 7" key="1">
    <citation type="submission" date="2018-06" db="EMBL/GenBank/DDBJ databases">
        <title>Genomic Encyclopedia of Type Strains, Phase IV (KMG-V): Genome sequencing to study the core and pangenomes of soil and plant-associated prokaryotes.</title>
        <authorList>
            <person name="Whitman W."/>
        </authorList>
    </citation>
    <scope>NUCLEOTIDE SEQUENCE [LARGE SCALE GENOMIC DNA]</scope>
    <source>
        <strain evidence="6 7">SRCL-318</strain>
        <strain evidence="5 8">SRMrh-85</strain>
    </source>
</reference>
<evidence type="ECO:0000256" key="1">
    <source>
        <dbReference type="ARBA" id="ARBA00022741"/>
    </source>
</evidence>
<proteinExistence type="predicted"/>
<sequence>MDKFVIDQAEGLRRLLAREGSRVVAVTGGAGSPGRTTAVVNLAAALTAQGKDVLVIDECLGPRSVCSQVGGVRGAGSFAAVMRGERTLEEAVGRHALGFGVLAASRDNRAQYTAAQLRKVISGPADIVLIDAQLDAEGALSPLAMHAHDVLIVMRIGAQSITDAYACMKRLHFAHAIAQFRVLANHVANASDAQTAIENLAGVASRYLSVSLESAGSVAADQHMAQALRLARCIVDAFPSTAAARDFRHVAAELPHWPMRPAVSACSPATARAAAAFGATDEEHEAAGHAPADEPDGALQAGVQPHAAHAANAAHSTLAANADSFVAAVTGVHPAPNATSAAAPAHVGWRTDTPAQRTSPQHV</sequence>
<name>A0A2U1A0K8_9BURK</name>
<dbReference type="GO" id="GO:0009898">
    <property type="term" value="C:cytoplasmic side of plasma membrane"/>
    <property type="evidence" value="ECO:0007669"/>
    <property type="project" value="TreeGrafter"/>
</dbReference>
<dbReference type="GO" id="GO:0005524">
    <property type="term" value="F:ATP binding"/>
    <property type="evidence" value="ECO:0007669"/>
    <property type="project" value="UniProtKB-KW"/>
</dbReference>
<dbReference type="Proteomes" id="UP000247772">
    <property type="component" value="Unassembled WGS sequence"/>
</dbReference>